<evidence type="ECO:0000259" key="1">
    <source>
        <dbReference type="Pfam" id="PF01408"/>
    </source>
</evidence>
<organism evidence="3">
    <name type="scientific">Roseihalotalea indica</name>
    <dbReference type="NCBI Taxonomy" id="2867963"/>
    <lineage>
        <taxon>Bacteria</taxon>
        <taxon>Pseudomonadati</taxon>
        <taxon>Bacteroidota</taxon>
        <taxon>Cytophagia</taxon>
        <taxon>Cytophagales</taxon>
        <taxon>Catalimonadaceae</taxon>
        <taxon>Roseihalotalea</taxon>
    </lineage>
</organism>
<dbReference type="InterPro" id="IPR055170">
    <property type="entry name" value="GFO_IDH_MocA-like_dom"/>
</dbReference>
<dbReference type="InterPro" id="IPR000683">
    <property type="entry name" value="Gfo/Idh/MocA-like_OxRdtase_N"/>
</dbReference>
<dbReference type="EMBL" id="CP120682">
    <property type="protein sequence ID" value="WKN37819.1"/>
    <property type="molecule type" value="Genomic_DNA"/>
</dbReference>
<dbReference type="AlphaFoldDB" id="A0AA49GQ25"/>
<dbReference type="Gene3D" id="3.40.50.720">
    <property type="entry name" value="NAD(P)-binding Rossmann-like Domain"/>
    <property type="match status" value="1"/>
</dbReference>
<dbReference type="PANTHER" id="PTHR43818:SF5">
    <property type="entry name" value="OXIDOREDUCTASE FAMILY PROTEIN"/>
    <property type="match status" value="1"/>
</dbReference>
<sequence length="437" mass="48208">MKKPSLSPQNESRRHFIKATGSAVIGGTIAIPMINTSPVFARGNADTLKVGLVGCGGRGTGAANQAMKADPNVKLVAMADVFEDRLQSSLENLKKGHGDKIQVDPEHQFIGFDAFQKLIDSDVDVVLLATPPGFRPQHLTAAVDAKKHVFCEKPMAVDGPGVRMVMDAAKKAKAQNTAVMSGFCWRYHEPKRATFSRILDGSVGNIGTIYNTYNTGTLWSKERQPGWTEMEYQLRNWLYYNWLSGDHIAEQAVHSLDMMSWALGDKKPLSAVGTGGRQVRTDDKFGHVYDHFAIVYDYGDGQKGIHMSRQQFNCANSYAVEVSGDQGRATVDCIKGVHEIIGKDDKWRYRGEQNDMYQTEHDELFASIRNGSPINDGEFMAQSTLLALMGRLAAYTGQTVTYEEALNSQEKLGPQEYSWDLEYPVAAVAQPGITEIG</sequence>
<gene>
    <name evidence="3" type="ORF">K4G66_03735</name>
</gene>
<dbReference type="InterPro" id="IPR050463">
    <property type="entry name" value="Gfo/Idh/MocA_oxidrdct_glycsds"/>
</dbReference>
<dbReference type="GO" id="GO:0000166">
    <property type="term" value="F:nucleotide binding"/>
    <property type="evidence" value="ECO:0007669"/>
    <property type="project" value="InterPro"/>
</dbReference>
<feature type="domain" description="Gfo/Idh/MocA-like oxidoreductase N-terminal" evidence="1">
    <location>
        <begin position="48"/>
        <end position="175"/>
    </location>
</feature>
<dbReference type="SUPFAM" id="SSF55347">
    <property type="entry name" value="Glyceraldehyde-3-phosphate dehydrogenase-like, C-terminal domain"/>
    <property type="match status" value="1"/>
</dbReference>
<dbReference type="Gene3D" id="3.30.360.10">
    <property type="entry name" value="Dihydrodipicolinate Reductase, domain 2"/>
    <property type="match status" value="1"/>
</dbReference>
<feature type="domain" description="GFO/IDH/MocA-like oxidoreductase" evidence="2">
    <location>
        <begin position="226"/>
        <end position="329"/>
    </location>
</feature>
<dbReference type="Pfam" id="PF22725">
    <property type="entry name" value="GFO_IDH_MocA_C3"/>
    <property type="match status" value="1"/>
</dbReference>
<reference evidence="3" key="1">
    <citation type="journal article" date="2023" name="Comput. Struct. Biotechnol. J.">
        <title>Discovery of a novel marine Bacteroidetes with a rich repertoire of carbohydrate-active enzymes.</title>
        <authorList>
            <person name="Chen B."/>
            <person name="Liu G."/>
            <person name="Chen Q."/>
            <person name="Wang H."/>
            <person name="Liu L."/>
            <person name="Tang K."/>
        </authorList>
    </citation>
    <scope>NUCLEOTIDE SEQUENCE</scope>
    <source>
        <strain evidence="3">TK19036</strain>
    </source>
</reference>
<protein>
    <submittedName>
        <fullName evidence="3">Gfo/Idh/MocA family oxidoreductase</fullName>
    </submittedName>
</protein>
<dbReference type="InterPro" id="IPR036291">
    <property type="entry name" value="NAD(P)-bd_dom_sf"/>
</dbReference>
<dbReference type="InterPro" id="IPR006311">
    <property type="entry name" value="TAT_signal"/>
</dbReference>
<accession>A0AA49GQ25</accession>
<dbReference type="Pfam" id="PF01408">
    <property type="entry name" value="GFO_IDH_MocA"/>
    <property type="match status" value="1"/>
</dbReference>
<dbReference type="SUPFAM" id="SSF51735">
    <property type="entry name" value="NAD(P)-binding Rossmann-fold domains"/>
    <property type="match status" value="1"/>
</dbReference>
<dbReference type="PROSITE" id="PS51318">
    <property type="entry name" value="TAT"/>
    <property type="match status" value="1"/>
</dbReference>
<evidence type="ECO:0000259" key="2">
    <source>
        <dbReference type="Pfam" id="PF22725"/>
    </source>
</evidence>
<proteinExistence type="predicted"/>
<dbReference type="PANTHER" id="PTHR43818">
    <property type="entry name" value="BCDNA.GH03377"/>
    <property type="match status" value="1"/>
</dbReference>
<reference evidence="3" key="2">
    <citation type="journal article" date="2024" name="Antonie Van Leeuwenhoek">
        <title>Roseihalotalea indica gen. nov., sp. nov., a halophilic Bacteroidetes from mesopelagic Southwest Indian Ocean with higher carbohydrate metabolic potential.</title>
        <authorList>
            <person name="Chen B."/>
            <person name="Zhang M."/>
            <person name="Lin D."/>
            <person name="Ye J."/>
            <person name="Tang K."/>
        </authorList>
    </citation>
    <scope>NUCLEOTIDE SEQUENCE</scope>
    <source>
        <strain evidence="3">TK19036</strain>
    </source>
</reference>
<name>A0AA49GQ25_9BACT</name>
<evidence type="ECO:0000313" key="3">
    <source>
        <dbReference type="EMBL" id="WKN37819.1"/>
    </source>
</evidence>